<feature type="domain" description="Transglycosylase SLT" evidence="1">
    <location>
        <begin position="53"/>
        <end position="135"/>
    </location>
</feature>
<organism evidence="2">
    <name type="scientific">marine sediment metagenome</name>
    <dbReference type="NCBI Taxonomy" id="412755"/>
    <lineage>
        <taxon>unclassified sequences</taxon>
        <taxon>metagenomes</taxon>
        <taxon>ecological metagenomes</taxon>
    </lineage>
</organism>
<proteinExistence type="predicted"/>
<name>X0TDQ9_9ZZZZ</name>
<dbReference type="InterPro" id="IPR008258">
    <property type="entry name" value="Transglycosylase_SLT_dom_1"/>
</dbReference>
<protein>
    <recommendedName>
        <fullName evidence="1">Transglycosylase SLT domain-containing protein</fullName>
    </recommendedName>
</protein>
<reference evidence="2" key="1">
    <citation type="journal article" date="2014" name="Front. Microbiol.">
        <title>High frequency of phylogenetically diverse reductive dehalogenase-homologous genes in deep subseafloor sedimentary metagenomes.</title>
        <authorList>
            <person name="Kawai M."/>
            <person name="Futagami T."/>
            <person name="Toyoda A."/>
            <person name="Takaki Y."/>
            <person name="Nishi S."/>
            <person name="Hori S."/>
            <person name="Arai W."/>
            <person name="Tsubouchi T."/>
            <person name="Morono Y."/>
            <person name="Uchiyama I."/>
            <person name="Ito T."/>
            <person name="Fujiyama A."/>
            <person name="Inagaki F."/>
            <person name="Takami H."/>
        </authorList>
    </citation>
    <scope>NUCLEOTIDE SEQUENCE</scope>
    <source>
        <strain evidence="2">Expedition CK06-06</strain>
    </source>
</reference>
<dbReference type="SUPFAM" id="SSF53955">
    <property type="entry name" value="Lysozyme-like"/>
    <property type="match status" value="1"/>
</dbReference>
<feature type="non-terminal residue" evidence="2">
    <location>
        <position position="140"/>
    </location>
</feature>
<comment type="caution">
    <text evidence="2">The sequence shown here is derived from an EMBL/GenBank/DDBJ whole genome shotgun (WGS) entry which is preliminary data.</text>
</comment>
<dbReference type="AlphaFoldDB" id="X0TDQ9"/>
<dbReference type="EMBL" id="BARS01011596">
    <property type="protein sequence ID" value="GAF91663.1"/>
    <property type="molecule type" value="Genomic_DNA"/>
</dbReference>
<evidence type="ECO:0000259" key="1">
    <source>
        <dbReference type="Pfam" id="PF01464"/>
    </source>
</evidence>
<evidence type="ECO:0000313" key="2">
    <source>
        <dbReference type="EMBL" id="GAF91663.1"/>
    </source>
</evidence>
<dbReference type="Gene3D" id="1.10.530.10">
    <property type="match status" value="1"/>
</dbReference>
<sequence>MKLLLTILLALFFMHILSFASTPILHHAKIANVISEISPHVTPKKSKKYGIIIHKRSQQYKIDWKIMVAIIKQESDFVEDVINCTRWGCDFGLVQVNSRNINPMKLDVKRLLFDADYAINFQAKHLRYLKNRYSKKDRRM</sequence>
<dbReference type="Pfam" id="PF01464">
    <property type="entry name" value="SLT"/>
    <property type="match status" value="1"/>
</dbReference>
<accession>X0TDQ9</accession>
<gene>
    <name evidence="2" type="ORF">S01H1_21033</name>
</gene>
<dbReference type="InterPro" id="IPR023346">
    <property type="entry name" value="Lysozyme-like_dom_sf"/>
</dbReference>